<dbReference type="PANTHER" id="PTHR14454:SF11">
    <property type="entry name" value="SERRANO, ISOFORM F"/>
    <property type="match status" value="1"/>
</dbReference>
<organism evidence="3 4">
    <name type="scientific">Mytilus coruscus</name>
    <name type="common">Sea mussel</name>
    <dbReference type="NCBI Taxonomy" id="42192"/>
    <lineage>
        <taxon>Eukaryota</taxon>
        <taxon>Metazoa</taxon>
        <taxon>Spiralia</taxon>
        <taxon>Lophotrochozoa</taxon>
        <taxon>Mollusca</taxon>
        <taxon>Bivalvia</taxon>
        <taxon>Autobranchia</taxon>
        <taxon>Pteriomorphia</taxon>
        <taxon>Mytilida</taxon>
        <taxon>Mytiloidea</taxon>
        <taxon>Mytilidae</taxon>
        <taxon>Mytilinae</taxon>
        <taxon>Mytilus</taxon>
    </lineage>
</organism>
<sequence>MEQLCDCDYEYDSEDQYTMPEFHQKYKDKLPLLVVVSGGFNGKTVYDEVSTNQVIWFHRVCQQSRVLGRLSNQAVRQYEEFVSIPVHSGHMFNVITSSRNESDPETLEDILTKHKLPVLVRLASEAYDYTLRTVKRYTILLLKTYTETFLQGNCLQDDILLPPPLLLAVSPDISVAIATGYVNKSKDTFHRKLRQISEFVKRNVELKEKEGCKEITLFDKQDSTTGTGNSIPPDLLPSYDEDFMYQDIEPDINWIPPIPPNPGFRPSLPARPPDGLLCQNDTPVDSEMESEKLSHKQSSDVSAGTFNSLTVYDDDESGYNSSAGSVKSYISDMSVEDIQSLLGALNLTKYKKDFRKHLIDGAMLEGLEETILREDFKFKHVEVIRLMKYIREGHMPKQ</sequence>
<name>A0A6J8E416_MYTCO</name>
<dbReference type="CDD" id="cd09487">
    <property type="entry name" value="SAM_superfamily"/>
    <property type="match status" value="1"/>
</dbReference>
<dbReference type="SUPFAM" id="SSF47769">
    <property type="entry name" value="SAM/Pointed domain"/>
    <property type="match status" value="1"/>
</dbReference>
<dbReference type="InterPro" id="IPR052281">
    <property type="entry name" value="GAREM"/>
</dbReference>
<feature type="domain" description="SAM" evidence="2">
    <location>
        <begin position="334"/>
        <end position="373"/>
    </location>
</feature>
<dbReference type="EMBL" id="CACVKT020008353">
    <property type="protein sequence ID" value="CAC5414808.1"/>
    <property type="molecule type" value="Genomic_DNA"/>
</dbReference>
<feature type="region of interest" description="Disordered" evidence="1">
    <location>
        <begin position="279"/>
        <end position="299"/>
    </location>
</feature>
<feature type="compositionally biased region" description="Basic and acidic residues" evidence="1">
    <location>
        <begin position="289"/>
        <end position="298"/>
    </location>
</feature>
<dbReference type="AlphaFoldDB" id="A0A6J8E416"/>
<evidence type="ECO:0000256" key="1">
    <source>
        <dbReference type="SAM" id="MobiDB-lite"/>
    </source>
</evidence>
<dbReference type="InterPro" id="IPR013761">
    <property type="entry name" value="SAM/pointed_sf"/>
</dbReference>
<gene>
    <name evidence="3" type="ORF">MCOR_47555</name>
</gene>
<dbReference type="PANTHER" id="PTHR14454">
    <property type="entry name" value="GRB2-ASSOCIATED AND REGULATOR OF MAPK PROTEIN FAMILY MEMBER"/>
    <property type="match status" value="1"/>
</dbReference>
<dbReference type="Pfam" id="PF07647">
    <property type="entry name" value="SAM_2"/>
    <property type="match status" value="1"/>
</dbReference>
<evidence type="ECO:0000313" key="4">
    <source>
        <dbReference type="Proteomes" id="UP000507470"/>
    </source>
</evidence>
<evidence type="ECO:0000259" key="2">
    <source>
        <dbReference type="Pfam" id="PF07647"/>
    </source>
</evidence>
<dbReference type="InterPro" id="IPR001660">
    <property type="entry name" value="SAM"/>
</dbReference>
<accession>A0A6J8E416</accession>
<protein>
    <recommendedName>
        <fullName evidence="2">SAM domain-containing protein</fullName>
    </recommendedName>
</protein>
<evidence type="ECO:0000313" key="3">
    <source>
        <dbReference type="EMBL" id="CAC5414808.1"/>
    </source>
</evidence>
<dbReference type="Proteomes" id="UP000507470">
    <property type="component" value="Unassembled WGS sequence"/>
</dbReference>
<keyword evidence="4" id="KW-1185">Reference proteome</keyword>
<dbReference type="Gene3D" id="1.10.150.50">
    <property type="entry name" value="Transcription Factor, Ets-1"/>
    <property type="match status" value="1"/>
</dbReference>
<reference evidence="3 4" key="1">
    <citation type="submission" date="2020-06" db="EMBL/GenBank/DDBJ databases">
        <authorList>
            <person name="Li R."/>
            <person name="Bekaert M."/>
        </authorList>
    </citation>
    <scope>NUCLEOTIDE SEQUENCE [LARGE SCALE GENOMIC DNA]</scope>
    <source>
        <strain evidence="4">wild</strain>
    </source>
</reference>
<proteinExistence type="predicted"/>
<dbReference type="OrthoDB" id="6077228at2759"/>